<dbReference type="Proteomes" id="UP000814033">
    <property type="component" value="Unassembled WGS sequence"/>
</dbReference>
<keyword evidence="2" id="KW-1185">Reference proteome</keyword>
<name>A0ACB8RZ32_9AGAM</name>
<sequence>MYSPRSIGVLLIAALPRPVMCLWPQPQTISTGSVALRLSTNFAIQPPMASSPVDLMDAISRTESFLKNDKLERLVVGRGAADADAVAGARVLSSLRLELGGDISPTAALSLKSITDDARALLESRNEAYSLQIPADGSAAVLRANSSLGLFRGLTTFSQLWYWAGGVVYTIEAPISINDSPAYPYRGFMLDTARNFFPVPDILRTLDAMSWVKMSTLHWHISDSQSFPLEVPGFMEISEKGAYSKSSVYTPIDVQNVVDYAGSRGIDILVEIDTPGHSSIISASHPEFVACAVASPWAVNAAGNPLQPRPTLLSEPPSGQLRLATPAVVNFTAELFSAVAGLFPSTMLSTGGDEVNNACYANDPETQAALNATGQTVTQALNTFVNTMHDALRSRNKTPVVWEEMLLDYGVTLNNDTIIMVWISSQNAASVAQKGFRFIHAASDYFYLDCGAGEWLGNDVSGNSWCAPFKTWQHSYTFNPTENLAEDEAKLVLGGQHLLWTEQSSPANLDSITWPRAAASAEVFWSGAGRDLDSALPRLHDLGYRMVQRGVQAIKLQPEWCALRPGACDD</sequence>
<comment type="caution">
    <text evidence="1">The sequence shown here is derived from an EMBL/GenBank/DDBJ whole genome shotgun (WGS) entry which is preliminary data.</text>
</comment>
<reference evidence="1" key="2">
    <citation type="journal article" date="2022" name="New Phytol.">
        <title>Evolutionary transition to the ectomycorrhizal habit in the genomes of a hyperdiverse lineage of mushroom-forming fungi.</title>
        <authorList>
            <person name="Looney B."/>
            <person name="Miyauchi S."/>
            <person name="Morin E."/>
            <person name="Drula E."/>
            <person name="Courty P.E."/>
            <person name="Kohler A."/>
            <person name="Kuo A."/>
            <person name="LaButti K."/>
            <person name="Pangilinan J."/>
            <person name="Lipzen A."/>
            <person name="Riley R."/>
            <person name="Andreopoulos W."/>
            <person name="He G."/>
            <person name="Johnson J."/>
            <person name="Nolan M."/>
            <person name="Tritt A."/>
            <person name="Barry K.W."/>
            <person name="Grigoriev I.V."/>
            <person name="Nagy L.G."/>
            <person name="Hibbett D."/>
            <person name="Henrissat B."/>
            <person name="Matheny P.B."/>
            <person name="Labbe J."/>
            <person name="Martin F.M."/>
        </authorList>
    </citation>
    <scope>NUCLEOTIDE SEQUENCE</scope>
    <source>
        <strain evidence="1">FP105234-sp</strain>
    </source>
</reference>
<gene>
    <name evidence="1" type="ORF">FA95DRAFT_1649432</name>
</gene>
<evidence type="ECO:0000313" key="2">
    <source>
        <dbReference type="Proteomes" id="UP000814033"/>
    </source>
</evidence>
<reference evidence="1" key="1">
    <citation type="submission" date="2021-02" db="EMBL/GenBank/DDBJ databases">
        <authorList>
            <consortium name="DOE Joint Genome Institute"/>
            <person name="Ahrendt S."/>
            <person name="Looney B.P."/>
            <person name="Miyauchi S."/>
            <person name="Morin E."/>
            <person name="Drula E."/>
            <person name="Courty P.E."/>
            <person name="Chicoki N."/>
            <person name="Fauchery L."/>
            <person name="Kohler A."/>
            <person name="Kuo A."/>
            <person name="Labutti K."/>
            <person name="Pangilinan J."/>
            <person name="Lipzen A."/>
            <person name="Riley R."/>
            <person name="Andreopoulos W."/>
            <person name="He G."/>
            <person name="Johnson J."/>
            <person name="Barry K.W."/>
            <person name="Grigoriev I.V."/>
            <person name="Nagy L."/>
            <person name="Hibbett D."/>
            <person name="Henrissat B."/>
            <person name="Matheny P.B."/>
            <person name="Labbe J."/>
            <person name="Martin F."/>
        </authorList>
    </citation>
    <scope>NUCLEOTIDE SEQUENCE</scope>
    <source>
        <strain evidence="1">FP105234-sp</strain>
    </source>
</reference>
<proteinExistence type="predicted"/>
<evidence type="ECO:0000313" key="1">
    <source>
        <dbReference type="EMBL" id="KAI0049438.1"/>
    </source>
</evidence>
<keyword evidence="1" id="KW-0378">Hydrolase</keyword>
<protein>
    <submittedName>
        <fullName evidence="1">Glycoside hydrolase family 20 protein</fullName>
    </submittedName>
</protein>
<organism evidence="1 2">
    <name type="scientific">Auriscalpium vulgare</name>
    <dbReference type="NCBI Taxonomy" id="40419"/>
    <lineage>
        <taxon>Eukaryota</taxon>
        <taxon>Fungi</taxon>
        <taxon>Dikarya</taxon>
        <taxon>Basidiomycota</taxon>
        <taxon>Agaricomycotina</taxon>
        <taxon>Agaricomycetes</taxon>
        <taxon>Russulales</taxon>
        <taxon>Auriscalpiaceae</taxon>
        <taxon>Auriscalpium</taxon>
    </lineage>
</organism>
<accession>A0ACB8RZ32</accession>
<dbReference type="EMBL" id="MU275873">
    <property type="protein sequence ID" value="KAI0049438.1"/>
    <property type="molecule type" value="Genomic_DNA"/>
</dbReference>